<dbReference type="GO" id="GO:0008195">
    <property type="term" value="F:phosphatidate phosphatase activity"/>
    <property type="evidence" value="ECO:0007669"/>
    <property type="project" value="InterPro"/>
</dbReference>
<dbReference type="InterPro" id="IPR019236">
    <property type="entry name" value="APP1_cat"/>
</dbReference>
<dbReference type="PANTHER" id="PTHR28208">
    <property type="entry name" value="PHOSPHATIDATE PHOSPHATASE APP1"/>
    <property type="match status" value="1"/>
</dbReference>
<protein>
    <recommendedName>
        <fullName evidence="1">Phosphatidate phosphatase APP1 catalytic domain-containing protein</fullName>
    </recommendedName>
</protein>
<dbReference type="Pfam" id="PF09949">
    <property type="entry name" value="APP1_cat"/>
    <property type="match status" value="1"/>
</dbReference>
<comment type="caution">
    <text evidence="2">The sequence shown here is derived from an EMBL/GenBank/DDBJ whole genome shotgun (WGS) entry which is preliminary data.</text>
</comment>
<evidence type="ECO:0000313" key="3">
    <source>
        <dbReference type="Proteomes" id="UP000237481"/>
    </source>
</evidence>
<evidence type="ECO:0000313" key="2">
    <source>
        <dbReference type="EMBL" id="POR31718.1"/>
    </source>
</evidence>
<proteinExistence type="predicted"/>
<dbReference type="STRING" id="94208.A0A2S4KNE3"/>
<dbReference type="OrthoDB" id="414243at2759"/>
<dbReference type="PANTHER" id="PTHR28208:SF2">
    <property type="entry name" value="PHOSPHATIDATE PHOSPHATASE APP1 CATALYTIC DOMAIN-CONTAINING PROTEIN"/>
    <property type="match status" value="1"/>
</dbReference>
<dbReference type="AlphaFoldDB" id="A0A2S4KNE3"/>
<feature type="domain" description="Phosphatidate phosphatase APP1 catalytic" evidence="1">
    <location>
        <begin position="1"/>
        <end position="109"/>
    </location>
</feature>
<accession>A0A2S4KNE3</accession>
<dbReference type="InterPro" id="IPR052935">
    <property type="entry name" value="Mg2+_PAP"/>
</dbReference>
<organism evidence="2 3">
    <name type="scientific">Tolypocladium paradoxum</name>
    <dbReference type="NCBI Taxonomy" id="94208"/>
    <lineage>
        <taxon>Eukaryota</taxon>
        <taxon>Fungi</taxon>
        <taxon>Dikarya</taxon>
        <taxon>Ascomycota</taxon>
        <taxon>Pezizomycotina</taxon>
        <taxon>Sordariomycetes</taxon>
        <taxon>Hypocreomycetidae</taxon>
        <taxon>Hypocreales</taxon>
        <taxon>Ophiocordycipitaceae</taxon>
        <taxon>Tolypocladium</taxon>
    </lineage>
</organism>
<keyword evidence="3" id="KW-1185">Reference proteome</keyword>
<gene>
    <name evidence="2" type="ORF">TPAR_08072</name>
</gene>
<reference evidence="2 3" key="1">
    <citation type="submission" date="2018-01" db="EMBL/GenBank/DDBJ databases">
        <title>Harnessing the power of phylogenomics to disentangle the directionality and signatures of interkingdom host jumping in the parasitic fungal genus Tolypocladium.</title>
        <authorList>
            <person name="Quandt C.A."/>
            <person name="Patterson W."/>
            <person name="Spatafora J.W."/>
        </authorList>
    </citation>
    <scope>NUCLEOTIDE SEQUENCE [LARGE SCALE GENOMIC DNA]</scope>
    <source>
        <strain evidence="2 3">NRBC 100945</strain>
    </source>
</reference>
<dbReference type="GO" id="GO:0030479">
    <property type="term" value="C:actin cortical patch"/>
    <property type="evidence" value="ECO:0007669"/>
    <property type="project" value="TreeGrafter"/>
</dbReference>
<sequence length="133" mass="15357">MPQIYANWSLSISNMHFNYLTTTPAQATRSYMDFICKTYPLGSFDTRPLYFTDISATLKIRKFRLDKLFRTFPQRNFVVADTSNHDIMAAYPEMYKDYPGQALCMLLRNTSSTDSGDKFPYDTPATICLQSAR</sequence>
<dbReference type="EMBL" id="PKSG01001006">
    <property type="protein sequence ID" value="POR31718.1"/>
    <property type="molecule type" value="Genomic_DNA"/>
</dbReference>
<evidence type="ECO:0000259" key="1">
    <source>
        <dbReference type="Pfam" id="PF09949"/>
    </source>
</evidence>
<name>A0A2S4KNE3_9HYPO</name>
<dbReference type="Proteomes" id="UP000237481">
    <property type="component" value="Unassembled WGS sequence"/>
</dbReference>